<accession>A0A0D6B180</accession>
<dbReference type="Proteomes" id="UP000064912">
    <property type="component" value="Chromosome"/>
</dbReference>
<dbReference type="InterPro" id="IPR050090">
    <property type="entry name" value="Tyrosine_recombinase_XerCD"/>
</dbReference>
<dbReference type="GO" id="GO:0003677">
    <property type="term" value="F:DNA binding"/>
    <property type="evidence" value="ECO:0007669"/>
    <property type="project" value="InterPro"/>
</dbReference>
<evidence type="ECO:0000256" key="1">
    <source>
        <dbReference type="ARBA" id="ARBA00022908"/>
    </source>
</evidence>
<dbReference type="SUPFAM" id="SSF56349">
    <property type="entry name" value="DNA breaking-rejoining enzymes"/>
    <property type="match status" value="1"/>
</dbReference>
<dbReference type="InterPro" id="IPR013762">
    <property type="entry name" value="Integrase-like_cat_sf"/>
</dbReference>
<dbReference type="PANTHER" id="PTHR30349:SF64">
    <property type="entry name" value="PROPHAGE INTEGRASE INTD-RELATED"/>
    <property type="match status" value="1"/>
</dbReference>
<dbReference type="AlphaFoldDB" id="A0A0D6B180"/>
<gene>
    <name evidence="4" type="ORF">NHU_01696</name>
</gene>
<dbReference type="EMBL" id="AP014800">
    <property type="protein sequence ID" value="BAQ68852.1"/>
    <property type="molecule type" value="Genomic_DNA"/>
</dbReference>
<keyword evidence="1" id="KW-0229">DNA integration</keyword>
<reference evidence="4 5" key="1">
    <citation type="submission" date="2015-02" db="EMBL/GenBank/DDBJ databases">
        <title>Genome sequene of Rhodovulum sulfidophilum DSM 2351.</title>
        <authorList>
            <person name="Nagao N."/>
        </authorList>
    </citation>
    <scope>NUCLEOTIDE SEQUENCE [LARGE SCALE GENOMIC DNA]</scope>
    <source>
        <strain evidence="4 5">DSM 2351</strain>
    </source>
</reference>
<dbReference type="KEGG" id="rsu:NHU_01696"/>
<dbReference type="PROSITE" id="PS51898">
    <property type="entry name" value="TYR_RECOMBINASE"/>
    <property type="match status" value="1"/>
</dbReference>
<evidence type="ECO:0000313" key="4">
    <source>
        <dbReference type="EMBL" id="BAQ68852.1"/>
    </source>
</evidence>
<dbReference type="InterPro" id="IPR002104">
    <property type="entry name" value="Integrase_catalytic"/>
</dbReference>
<feature type="domain" description="Tyr recombinase" evidence="3">
    <location>
        <begin position="24"/>
        <end position="194"/>
    </location>
</feature>
<sequence length="201" mass="22558">MVEMLSILARDLEWIDFNPAENVEKLKGGSYEPWPPWALDAFPREAEGAALTAFHLGVGTGQRLGDLCKMEWRHYDGDAIAVVQGKTGQRLWVACPADLREYLDALPRTGRFILPKNLTQPLGKRTVQRLVEGVRKKIGATAYVIHGWRYTAAMQLAEAGCSDSEIAAVTGHRTLQMVQKYRAAANQRRLSRQAQDRRGRK</sequence>
<dbReference type="GO" id="GO:0006310">
    <property type="term" value="P:DNA recombination"/>
    <property type="evidence" value="ECO:0007669"/>
    <property type="project" value="UniProtKB-KW"/>
</dbReference>
<evidence type="ECO:0000256" key="2">
    <source>
        <dbReference type="ARBA" id="ARBA00023172"/>
    </source>
</evidence>
<evidence type="ECO:0000313" key="5">
    <source>
        <dbReference type="Proteomes" id="UP000064912"/>
    </source>
</evidence>
<keyword evidence="2" id="KW-0233">DNA recombination</keyword>
<dbReference type="PANTHER" id="PTHR30349">
    <property type="entry name" value="PHAGE INTEGRASE-RELATED"/>
    <property type="match status" value="1"/>
</dbReference>
<dbReference type="Gene3D" id="1.10.443.10">
    <property type="entry name" value="Intergrase catalytic core"/>
    <property type="match status" value="1"/>
</dbReference>
<evidence type="ECO:0000259" key="3">
    <source>
        <dbReference type="PROSITE" id="PS51898"/>
    </source>
</evidence>
<dbReference type="GO" id="GO:0015074">
    <property type="term" value="P:DNA integration"/>
    <property type="evidence" value="ECO:0007669"/>
    <property type="project" value="UniProtKB-KW"/>
</dbReference>
<dbReference type="Pfam" id="PF00589">
    <property type="entry name" value="Phage_integrase"/>
    <property type="match status" value="1"/>
</dbReference>
<dbReference type="InterPro" id="IPR011010">
    <property type="entry name" value="DNA_brk_join_enz"/>
</dbReference>
<dbReference type="PATRIC" id="fig|35806.4.peg.1749"/>
<organism evidence="4 5">
    <name type="scientific">Rhodovulum sulfidophilum</name>
    <name type="common">Rhodobacter sulfidophilus</name>
    <dbReference type="NCBI Taxonomy" id="35806"/>
    <lineage>
        <taxon>Bacteria</taxon>
        <taxon>Pseudomonadati</taxon>
        <taxon>Pseudomonadota</taxon>
        <taxon>Alphaproteobacteria</taxon>
        <taxon>Rhodobacterales</taxon>
        <taxon>Paracoccaceae</taxon>
        <taxon>Rhodovulum</taxon>
    </lineage>
</organism>
<name>A0A0D6B180_RHOSU</name>
<protein>
    <submittedName>
        <fullName evidence="4">Phage integrase</fullName>
    </submittedName>
</protein>
<proteinExistence type="predicted"/>